<sequence>MRPAARVQIVQGGLGDGRSSGRWWWIVIAPVWLASLGAVWWMASRTAAPRLGEAEAALHQAQRSQAQQRRLIEQLQQRQVNLAMSDKISRAANTEVQASLAERDEQIAALRADVAFYERLVGSTAQRKGLNAHSVQFTAEAGGTWNYSVVLTQNLNRGAISQGQLRLAVEGVRAGKLVTGNWNELHQKPDAAGQPYSFRYFQQLDGSLILPKDFTPQRVKIFLSGDGAPVNQTFDWKIAGNGAGE</sequence>
<feature type="transmembrane region" description="Helical" evidence="1">
    <location>
        <begin position="23"/>
        <end position="43"/>
    </location>
</feature>
<dbReference type="Proteomes" id="UP000239939">
    <property type="component" value="Unassembled WGS sequence"/>
</dbReference>
<name>A0A2S7ER96_9XANT</name>
<proteinExistence type="predicted"/>
<keyword evidence="1" id="KW-1133">Transmembrane helix</keyword>
<organism evidence="2 3">
    <name type="scientific">Xanthomonas populi</name>
    <dbReference type="NCBI Taxonomy" id="53414"/>
    <lineage>
        <taxon>Bacteria</taxon>
        <taxon>Pseudomonadati</taxon>
        <taxon>Pseudomonadota</taxon>
        <taxon>Gammaproteobacteria</taxon>
        <taxon>Lysobacterales</taxon>
        <taxon>Lysobacteraceae</taxon>
        <taxon>Xanthomonas</taxon>
    </lineage>
</organism>
<comment type="caution">
    <text evidence="2">The sequence shown here is derived from an EMBL/GenBank/DDBJ whole genome shotgun (WGS) entry which is preliminary data.</text>
</comment>
<dbReference type="EMBL" id="MDEJ01000038">
    <property type="protein sequence ID" value="PPU95647.1"/>
    <property type="molecule type" value="Genomic_DNA"/>
</dbReference>
<keyword evidence="1" id="KW-0812">Transmembrane</keyword>
<keyword evidence="1" id="KW-0472">Membrane</keyword>
<evidence type="ECO:0000313" key="2">
    <source>
        <dbReference type="EMBL" id="PPU95647.1"/>
    </source>
</evidence>
<evidence type="ECO:0008006" key="4">
    <source>
        <dbReference type="Google" id="ProtNLM"/>
    </source>
</evidence>
<reference evidence="3" key="1">
    <citation type="submission" date="2016-08" db="EMBL/GenBank/DDBJ databases">
        <authorList>
            <person name="Merda D."/>
            <person name="Briand M."/>
            <person name="Taghouti G."/>
            <person name="Carrere S."/>
            <person name="Gouzy J."/>
            <person name="Portier P."/>
            <person name="Jacques M.-A."/>
            <person name="Fischer-Le Saux M."/>
        </authorList>
    </citation>
    <scope>NUCLEOTIDE SEQUENCE [LARGE SCALE GENOMIC DNA]</scope>
    <source>
        <strain evidence="3">CFBP1817</strain>
    </source>
</reference>
<dbReference type="Pfam" id="PF20567">
    <property type="entry name" value="DUF6776"/>
    <property type="match status" value="1"/>
</dbReference>
<keyword evidence="3" id="KW-1185">Reference proteome</keyword>
<dbReference type="OrthoDB" id="7056878at2"/>
<dbReference type="AlphaFoldDB" id="A0A2S7ER96"/>
<evidence type="ECO:0000256" key="1">
    <source>
        <dbReference type="SAM" id="Phobius"/>
    </source>
</evidence>
<dbReference type="RefSeq" id="WP_128416771.1">
    <property type="nucleotide sequence ID" value="NZ_MDEJ01000038.1"/>
</dbReference>
<evidence type="ECO:0000313" key="3">
    <source>
        <dbReference type="Proteomes" id="UP000239939"/>
    </source>
</evidence>
<dbReference type="InterPro" id="IPR046703">
    <property type="entry name" value="DUF6776"/>
</dbReference>
<accession>A0A2S7ER96</accession>
<protein>
    <recommendedName>
        <fullName evidence="4">Transmembrane protein</fullName>
    </recommendedName>
</protein>
<gene>
    <name evidence="2" type="ORF">XpopCFBP1817_08260</name>
</gene>